<evidence type="ECO:0000259" key="2">
    <source>
        <dbReference type="PROSITE" id="PS50240"/>
    </source>
</evidence>
<dbReference type="CDD" id="cd00190">
    <property type="entry name" value="Tryp_SPc"/>
    <property type="match status" value="1"/>
</dbReference>
<dbReference type="PROSITE" id="PS50240">
    <property type="entry name" value="TRYPSIN_DOM"/>
    <property type="match status" value="1"/>
</dbReference>
<dbReference type="InterPro" id="IPR001254">
    <property type="entry name" value="Trypsin_dom"/>
</dbReference>
<keyword evidence="1" id="KW-1015">Disulfide bond</keyword>
<dbReference type="PANTHER" id="PTHR24252">
    <property type="entry name" value="ACROSIN-RELATED"/>
    <property type="match status" value="1"/>
</dbReference>
<evidence type="ECO:0000313" key="5">
    <source>
        <dbReference type="Proteomes" id="UP000274756"/>
    </source>
</evidence>
<dbReference type="PANTHER" id="PTHR24252:SF7">
    <property type="entry name" value="HYALIN"/>
    <property type="match status" value="1"/>
</dbReference>
<accession>A0A0N4U5G7</accession>
<name>A0A0N4U5G7_DRAME</name>
<proteinExistence type="predicted"/>
<dbReference type="PROSITE" id="PS00134">
    <property type="entry name" value="TRYPSIN_HIS"/>
    <property type="match status" value="1"/>
</dbReference>
<reference evidence="3 5" key="2">
    <citation type="submission" date="2018-11" db="EMBL/GenBank/DDBJ databases">
        <authorList>
            <consortium name="Pathogen Informatics"/>
        </authorList>
    </citation>
    <scope>NUCLEOTIDE SEQUENCE [LARGE SCALE GENOMIC DNA]</scope>
</reference>
<reference evidence="6" key="1">
    <citation type="submission" date="2017-02" db="UniProtKB">
        <authorList>
            <consortium name="WormBaseParasite"/>
        </authorList>
    </citation>
    <scope>IDENTIFICATION</scope>
</reference>
<dbReference type="Gene3D" id="2.40.10.10">
    <property type="entry name" value="Trypsin-like serine proteases"/>
    <property type="match status" value="1"/>
</dbReference>
<gene>
    <name evidence="3" type="ORF">DME_LOCUS6450</name>
</gene>
<sequence length="228" mass="25358">MWWKNEIFGGKNVTKIENWPWQTLLLIQLNSGRVIVCGGTIISPRHILTAAHCAENIDIANSFVILGTVDLDSDDYVIRTIKSVKVHPEDPSENSLVTNDIAVIEMLKKISFNDKMQPICLPLSDSMLIKGEGTVLGWGNYNEGKNLSESISTVLKETSVPFIDHKLCNNAWKNLIDPDFELADSQICAGGNARGTARVIHSNFAHSTLELRPKKYIIQQILTGFIGR</sequence>
<dbReference type="Pfam" id="PF00089">
    <property type="entry name" value="Trypsin"/>
    <property type="match status" value="1"/>
</dbReference>
<dbReference type="GO" id="GO:0004252">
    <property type="term" value="F:serine-type endopeptidase activity"/>
    <property type="evidence" value="ECO:0007669"/>
    <property type="project" value="InterPro"/>
</dbReference>
<dbReference type="InterPro" id="IPR009003">
    <property type="entry name" value="Peptidase_S1_PA"/>
</dbReference>
<dbReference type="Proteomes" id="UP000038040">
    <property type="component" value="Unplaced"/>
</dbReference>
<dbReference type="InterPro" id="IPR043504">
    <property type="entry name" value="Peptidase_S1_PA_chymotrypsin"/>
</dbReference>
<dbReference type="Proteomes" id="UP000274756">
    <property type="component" value="Unassembled WGS sequence"/>
</dbReference>
<dbReference type="WBParaSite" id="DME_0000209001-mRNA-1">
    <property type="protein sequence ID" value="DME_0000209001-mRNA-1"/>
    <property type="gene ID" value="DME_0000209001"/>
</dbReference>
<dbReference type="SMART" id="SM00020">
    <property type="entry name" value="Tryp_SPc"/>
    <property type="match status" value="1"/>
</dbReference>
<dbReference type="EMBL" id="UYYG01001155">
    <property type="protein sequence ID" value="VDN56477.1"/>
    <property type="molecule type" value="Genomic_DNA"/>
</dbReference>
<dbReference type="FunFam" id="2.40.10.10:FF:000068">
    <property type="entry name" value="transmembrane protease serine 2"/>
    <property type="match status" value="1"/>
</dbReference>
<evidence type="ECO:0000313" key="4">
    <source>
        <dbReference type="Proteomes" id="UP000038040"/>
    </source>
</evidence>
<organism evidence="4 6">
    <name type="scientific">Dracunculus medinensis</name>
    <name type="common">Guinea worm</name>
    <dbReference type="NCBI Taxonomy" id="318479"/>
    <lineage>
        <taxon>Eukaryota</taxon>
        <taxon>Metazoa</taxon>
        <taxon>Ecdysozoa</taxon>
        <taxon>Nematoda</taxon>
        <taxon>Chromadorea</taxon>
        <taxon>Rhabditida</taxon>
        <taxon>Spirurina</taxon>
        <taxon>Dracunculoidea</taxon>
        <taxon>Dracunculidae</taxon>
        <taxon>Dracunculus</taxon>
    </lineage>
</organism>
<dbReference type="AlphaFoldDB" id="A0A0N4U5G7"/>
<dbReference type="InterPro" id="IPR001314">
    <property type="entry name" value="Peptidase_S1A"/>
</dbReference>
<dbReference type="PRINTS" id="PR00722">
    <property type="entry name" value="CHYMOTRYPSIN"/>
</dbReference>
<evidence type="ECO:0000256" key="1">
    <source>
        <dbReference type="ARBA" id="ARBA00023157"/>
    </source>
</evidence>
<dbReference type="InterPro" id="IPR018114">
    <property type="entry name" value="TRYPSIN_HIS"/>
</dbReference>
<dbReference type="GO" id="GO:0006508">
    <property type="term" value="P:proteolysis"/>
    <property type="evidence" value="ECO:0007669"/>
    <property type="project" value="InterPro"/>
</dbReference>
<feature type="domain" description="Peptidase S1" evidence="2">
    <location>
        <begin position="7"/>
        <end position="228"/>
    </location>
</feature>
<dbReference type="OrthoDB" id="7754674at2759"/>
<keyword evidence="5" id="KW-1185">Reference proteome</keyword>
<evidence type="ECO:0000313" key="6">
    <source>
        <dbReference type="WBParaSite" id="DME_0000209001-mRNA-1"/>
    </source>
</evidence>
<dbReference type="SUPFAM" id="SSF50494">
    <property type="entry name" value="Trypsin-like serine proteases"/>
    <property type="match status" value="1"/>
</dbReference>
<dbReference type="STRING" id="318479.A0A0N4U5G7"/>
<evidence type="ECO:0000313" key="3">
    <source>
        <dbReference type="EMBL" id="VDN56477.1"/>
    </source>
</evidence>
<protein>
    <submittedName>
        <fullName evidence="6">Peptidase S1 domain-containing protein</fullName>
    </submittedName>
</protein>